<proteinExistence type="predicted"/>
<protein>
    <recommendedName>
        <fullName evidence="3">Transposase</fullName>
    </recommendedName>
</protein>
<evidence type="ECO:0000313" key="2">
    <source>
        <dbReference type="Proteomes" id="UP001237105"/>
    </source>
</evidence>
<organism evidence="1 2">
    <name type="scientific">Streptomyces luteolus</name>
    <dbReference type="NCBI Taxonomy" id="3043615"/>
    <lineage>
        <taxon>Bacteria</taxon>
        <taxon>Bacillati</taxon>
        <taxon>Actinomycetota</taxon>
        <taxon>Actinomycetes</taxon>
        <taxon>Kitasatosporales</taxon>
        <taxon>Streptomycetaceae</taxon>
        <taxon>Streptomyces</taxon>
    </lineage>
</organism>
<accession>A0ABT6T488</accession>
<dbReference type="RefSeq" id="WP_282538541.1">
    <property type="nucleotide sequence ID" value="NZ_JASCIS010000040.1"/>
</dbReference>
<name>A0ABT6T488_9ACTN</name>
<keyword evidence="2" id="KW-1185">Reference proteome</keyword>
<gene>
    <name evidence="1" type="ORF">QIT00_29780</name>
</gene>
<dbReference type="EMBL" id="JASCIS010000040">
    <property type="protein sequence ID" value="MDI3422683.1"/>
    <property type="molecule type" value="Genomic_DNA"/>
</dbReference>
<comment type="caution">
    <text evidence="1">The sequence shown here is derived from an EMBL/GenBank/DDBJ whole genome shotgun (WGS) entry which is preliminary data.</text>
</comment>
<evidence type="ECO:0008006" key="3">
    <source>
        <dbReference type="Google" id="ProtNLM"/>
    </source>
</evidence>
<dbReference type="Proteomes" id="UP001237105">
    <property type="component" value="Unassembled WGS sequence"/>
</dbReference>
<evidence type="ECO:0000313" key="1">
    <source>
        <dbReference type="EMBL" id="MDI3422683.1"/>
    </source>
</evidence>
<sequence length="47" mass="5123">MCEHQTATIALVTQLDPEMVVELPLTVVRVVLVERSRCGSKAVMVAV</sequence>
<reference evidence="1 2" key="1">
    <citation type="submission" date="2023-05" db="EMBL/GenBank/DDBJ databases">
        <title>Draft genome sequence of Streptomyces sp. B-S-A12 isolated from a cave soil in Thailand.</title>
        <authorList>
            <person name="Chamroensaksri N."/>
            <person name="Muangham S."/>
        </authorList>
    </citation>
    <scope>NUCLEOTIDE SEQUENCE [LARGE SCALE GENOMIC DNA]</scope>
    <source>
        <strain evidence="1 2">B-S-A12</strain>
    </source>
</reference>